<organism evidence="3">
    <name type="scientific">marine sediment metagenome</name>
    <dbReference type="NCBI Taxonomy" id="412755"/>
    <lineage>
        <taxon>unclassified sequences</taxon>
        <taxon>metagenomes</taxon>
        <taxon>ecological metagenomes</taxon>
    </lineage>
</organism>
<evidence type="ECO:0000256" key="1">
    <source>
        <dbReference type="SAM" id="Phobius"/>
    </source>
</evidence>
<dbReference type="Gene3D" id="1.10.10.1320">
    <property type="entry name" value="Anti-sigma factor, zinc-finger domain"/>
    <property type="match status" value="1"/>
</dbReference>
<feature type="non-terminal residue" evidence="3">
    <location>
        <position position="134"/>
    </location>
</feature>
<dbReference type="AlphaFoldDB" id="X0VVL3"/>
<dbReference type="Pfam" id="PF13490">
    <property type="entry name" value="zf-HC2"/>
    <property type="match status" value="1"/>
</dbReference>
<dbReference type="EMBL" id="BARS01034448">
    <property type="protein sequence ID" value="GAG22340.1"/>
    <property type="molecule type" value="Genomic_DNA"/>
</dbReference>
<protein>
    <recommendedName>
        <fullName evidence="2">Putative zinc-finger domain-containing protein</fullName>
    </recommendedName>
</protein>
<keyword evidence="1" id="KW-0472">Membrane</keyword>
<proteinExistence type="predicted"/>
<keyword evidence="1" id="KW-0812">Transmembrane</keyword>
<dbReference type="InterPro" id="IPR041916">
    <property type="entry name" value="Anti_sigma_zinc_sf"/>
</dbReference>
<accession>X0VVL3</accession>
<feature type="transmembrane region" description="Helical" evidence="1">
    <location>
        <begin position="90"/>
        <end position="110"/>
    </location>
</feature>
<comment type="caution">
    <text evidence="3">The sequence shown here is derived from an EMBL/GenBank/DDBJ whole genome shotgun (WGS) entry which is preliminary data.</text>
</comment>
<feature type="domain" description="Putative zinc-finger" evidence="2">
    <location>
        <begin position="3"/>
        <end position="36"/>
    </location>
</feature>
<gene>
    <name evidence="3" type="ORF">S01H1_53209</name>
</gene>
<dbReference type="InterPro" id="IPR027383">
    <property type="entry name" value="Znf_put"/>
</dbReference>
<evidence type="ECO:0000313" key="3">
    <source>
        <dbReference type="EMBL" id="GAG22340.1"/>
    </source>
</evidence>
<evidence type="ECO:0000259" key="2">
    <source>
        <dbReference type="Pfam" id="PF13490"/>
    </source>
</evidence>
<reference evidence="3" key="1">
    <citation type="journal article" date="2014" name="Front. Microbiol.">
        <title>High frequency of phylogenetically diverse reductive dehalogenase-homologous genes in deep subseafloor sedimentary metagenomes.</title>
        <authorList>
            <person name="Kawai M."/>
            <person name="Futagami T."/>
            <person name="Toyoda A."/>
            <person name="Takaki Y."/>
            <person name="Nishi S."/>
            <person name="Hori S."/>
            <person name="Arai W."/>
            <person name="Tsubouchi T."/>
            <person name="Morono Y."/>
            <person name="Uchiyama I."/>
            <person name="Ito T."/>
            <person name="Fujiyama A."/>
            <person name="Inagaki F."/>
            <person name="Takami H."/>
        </authorList>
    </citation>
    <scope>NUCLEOTIDE SEQUENCE</scope>
    <source>
        <strain evidence="3">Expedition CK06-06</strain>
    </source>
</reference>
<name>X0VVL3_9ZZZZ</name>
<keyword evidence="1" id="KW-1133">Transmembrane helix</keyword>
<sequence>MKCERIEELLSPYLEDELNPEEKGAVASHLKTCKKCSLLFSLMKETQESLADFPELEVSENLLDRLYSIPSKKKKFKLRLPNFDFLVRPSLQPVLTVATIVLIMVSFYFFGPNKSSIDKSISHKIHLGYSEIER</sequence>